<dbReference type="EMBL" id="JBIVPC010000009">
    <property type="protein sequence ID" value="MFJ6038188.1"/>
    <property type="molecule type" value="Genomic_DNA"/>
</dbReference>
<name>A0ABW8HDM1_9ACTN</name>
<dbReference type="RefSeq" id="WP_267713702.1">
    <property type="nucleotide sequence ID" value="NZ_JBEOTR010000005.1"/>
</dbReference>
<feature type="domain" description="Activator of Hsp90 ATPase homologue 1/2-like C-terminal" evidence="2">
    <location>
        <begin position="23"/>
        <end position="146"/>
    </location>
</feature>
<comment type="caution">
    <text evidence="3">The sequence shown here is derived from an EMBL/GenBank/DDBJ whole genome shotgun (WGS) entry which is preliminary data.</text>
</comment>
<comment type="similarity">
    <text evidence="1">Belongs to the AHA1 family.</text>
</comment>
<evidence type="ECO:0000256" key="1">
    <source>
        <dbReference type="ARBA" id="ARBA00006817"/>
    </source>
</evidence>
<dbReference type="Proteomes" id="UP001617907">
    <property type="component" value="Unassembled WGS sequence"/>
</dbReference>
<dbReference type="InterPro" id="IPR013538">
    <property type="entry name" value="ASHA1/2-like_C"/>
</dbReference>
<evidence type="ECO:0000313" key="4">
    <source>
        <dbReference type="Proteomes" id="UP001617907"/>
    </source>
</evidence>
<gene>
    <name evidence="3" type="ORF">ACIQFM_18240</name>
</gene>
<accession>A0ABW8HDM1</accession>
<organism evidence="3 4">
    <name type="scientific">Streptomyces ardesiacus</name>
    <dbReference type="NCBI Taxonomy" id="285564"/>
    <lineage>
        <taxon>Bacteria</taxon>
        <taxon>Bacillati</taxon>
        <taxon>Actinomycetota</taxon>
        <taxon>Actinomycetes</taxon>
        <taxon>Kitasatosporales</taxon>
        <taxon>Streptomycetaceae</taxon>
        <taxon>Streptomyces</taxon>
    </lineage>
</organism>
<dbReference type="Gene3D" id="3.30.530.20">
    <property type="match status" value="1"/>
</dbReference>
<dbReference type="InterPro" id="IPR023393">
    <property type="entry name" value="START-like_dom_sf"/>
</dbReference>
<evidence type="ECO:0000313" key="3">
    <source>
        <dbReference type="EMBL" id="MFJ6038188.1"/>
    </source>
</evidence>
<sequence>MSTEQSPTAADQGFSYTLTRTLDAPASRVWAAWTTPDQYARWAYAVPGSVEMDVRPGGTWKATMRTPDGTEFPLTGSYAEVAEPRRLTIGMDVPGRPEPATMSLELTEQGPGTTVITLHQTCDTAEERDGAEQGSGMLLDGLTAFLRDGAAGA</sequence>
<keyword evidence="4" id="KW-1185">Reference proteome</keyword>
<dbReference type="SUPFAM" id="SSF55961">
    <property type="entry name" value="Bet v1-like"/>
    <property type="match status" value="1"/>
</dbReference>
<dbReference type="Pfam" id="PF08327">
    <property type="entry name" value="AHSA1"/>
    <property type="match status" value="1"/>
</dbReference>
<reference evidence="3 4" key="1">
    <citation type="submission" date="2024-10" db="EMBL/GenBank/DDBJ databases">
        <title>The Natural Products Discovery Center: Release of the First 8490 Sequenced Strains for Exploring Actinobacteria Biosynthetic Diversity.</title>
        <authorList>
            <person name="Kalkreuter E."/>
            <person name="Kautsar S.A."/>
            <person name="Yang D."/>
            <person name="Bader C.D."/>
            <person name="Teijaro C.N."/>
            <person name="Fluegel L."/>
            <person name="Davis C.M."/>
            <person name="Simpson J.R."/>
            <person name="Lauterbach L."/>
            <person name="Steele A.D."/>
            <person name="Gui C."/>
            <person name="Meng S."/>
            <person name="Li G."/>
            <person name="Viehrig K."/>
            <person name="Ye F."/>
            <person name="Su P."/>
            <person name="Kiefer A.F."/>
            <person name="Nichols A."/>
            <person name="Cepeda A.J."/>
            <person name="Yan W."/>
            <person name="Fan B."/>
            <person name="Jiang Y."/>
            <person name="Adhikari A."/>
            <person name="Zheng C.-J."/>
            <person name="Schuster L."/>
            <person name="Cowan T.M."/>
            <person name="Smanski M.J."/>
            <person name="Chevrette M.G."/>
            <person name="De Carvalho L.P.S."/>
            <person name="Shen B."/>
        </authorList>
    </citation>
    <scope>NUCLEOTIDE SEQUENCE [LARGE SCALE GENOMIC DNA]</scope>
    <source>
        <strain evidence="3 4">NPDC093086</strain>
    </source>
</reference>
<evidence type="ECO:0000259" key="2">
    <source>
        <dbReference type="Pfam" id="PF08327"/>
    </source>
</evidence>
<protein>
    <submittedName>
        <fullName evidence="3">SRPBCC domain-containing protein</fullName>
    </submittedName>
</protein>
<dbReference type="CDD" id="cd07814">
    <property type="entry name" value="SRPBCC_CalC_Aha1-like"/>
    <property type="match status" value="1"/>
</dbReference>
<proteinExistence type="inferred from homology"/>